<dbReference type="RefSeq" id="WP_046478263.1">
    <property type="nucleotide sequence ID" value="NZ_LN829118.1"/>
</dbReference>
<dbReference type="PANTHER" id="PTHR43883">
    <property type="entry name" value="SLR0207 PROTEIN"/>
    <property type="match status" value="1"/>
</dbReference>
<protein>
    <submittedName>
        <fullName evidence="1">Aminoglycoside phosphotransferase</fullName>
    </submittedName>
</protein>
<dbReference type="InterPro" id="IPR027417">
    <property type="entry name" value="P-loop_NTPase"/>
</dbReference>
<keyword evidence="2" id="KW-1185">Reference proteome</keyword>
<dbReference type="EMBL" id="LN829119">
    <property type="protein sequence ID" value="CPR19709.1"/>
    <property type="molecule type" value="Genomic_DNA"/>
</dbReference>
<dbReference type="Proteomes" id="UP000033187">
    <property type="component" value="Chromosome 1"/>
</dbReference>
<gene>
    <name evidence="1" type="ORF">YBN1229_v1_2285</name>
</gene>
<dbReference type="AlphaFoldDB" id="A0A0D6JGK7"/>
<dbReference type="InterPro" id="IPR052732">
    <property type="entry name" value="Cell-binding_unc_protein"/>
</dbReference>
<dbReference type="InterPro" id="IPR011009">
    <property type="entry name" value="Kinase-like_dom_sf"/>
</dbReference>
<dbReference type="OrthoDB" id="9810277at2"/>
<accession>A0A0D6JGK7</accession>
<evidence type="ECO:0000313" key="1">
    <source>
        <dbReference type="EMBL" id="CPR19709.1"/>
    </source>
</evidence>
<dbReference type="Pfam" id="PF13671">
    <property type="entry name" value="AAA_33"/>
    <property type="match status" value="1"/>
</dbReference>
<dbReference type="GO" id="GO:0016740">
    <property type="term" value="F:transferase activity"/>
    <property type="evidence" value="ECO:0007669"/>
    <property type="project" value="UniProtKB-KW"/>
</dbReference>
<proteinExistence type="predicted"/>
<dbReference type="Gene3D" id="3.40.50.300">
    <property type="entry name" value="P-loop containing nucleotide triphosphate hydrolases"/>
    <property type="match status" value="1"/>
</dbReference>
<dbReference type="KEGG" id="fil:BN1229_v1_2285"/>
<evidence type="ECO:0000313" key="2">
    <source>
        <dbReference type="Proteomes" id="UP000033187"/>
    </source>
</evidence>
<dbReference type="PANTHER" id="PTHR43883:SF1">
    <property type="entry name" value="GLUCONOKINASE"/>
    <property type="match status" value="1"/>
</dbReference>
<reference evidence="2" key="1">
    <citation type="submission" date="2015-02" db="EMBL/GenBank/DDBJ databases">
        <authorList>
            <person name="Chooi Y.-H."/>
        </authorList>
    </citation>
    <scope>NUCLEOTIDE SEQUENCE [LARGE SCALE GENOMIC DNA]</scope>
    <source>
        <strain evidence="2">strain Y</strain>
    </source>
</reference>
<dbReference type="SUPFAM" id="SSF56112">
    <property type="entry name" value="Protein kinase-like (PK-like)"/>
    <property type="match status" value="1"/>
</dbReference>
<sequence length="523" mass="58373">MASTVPEANGAQADVITFLENPANYAPAPEGVDRIDTHGAIVFLAGDYAYKMKRAVRLPYLDFSTLDQRLRACNREFELNTRIAPELYLRVCPILRQPDGMLSWQGAGEIVEYVLIMRRFEQSQLLDEMAIAGKLDEKLMVPLAHHIVDTHGSATVHKDVDPAKSFETILEHVTAALTRDISPIPVDDVAAYRAAASAALRETTPLMRERARQGFVRRCHGDMHLRNIVLLESGPTLFDALEFDETLATIDVLYGLAFLLMDLYRRGMRRHACQLFNQYLQDQSGIRHLEGLALLPFFLSCRAAIRAMVGLDRKANVSQDRTAAIDDDVRQYFAFSRQFLKPPRARLIVVGGLSGTGKTTVARMLAPDIEPVPGALHLRSDVERKLMYEWDPEEPLPESAYAEKVTAHVYQRLGDKAECALRAGHSVIVDAVFATESERRDIEARARKADAEFLGLWLTAPADVLYARVSAREGDASDADVQVVHQQLSYDIGVVDWQHIDVDAGPDEVRLRAAKIIGLPQHN</sequence>
<keyword evidence="1" id="KW-0808">Transferase</keyword>
<dbReference type="KEGG" id="fiy:BN1229_v1_2285"/>
<name>A0A0D6JGK7_9HYPH</name>
<dbReference type="SUPFAM" id="SSF52540">
    <property type="entry name" value="P-loop containing nucleoside triphosphate hydrolases"/>
    <property type="match status" value="1"/>
</dbReference>
<organism evidence="1 2">
    <name type="scientific">Candidatus Filomicrobium marinum</name>
    <dbReference type="NCBI Taxonomy" id="1608628"/>
    <lineage>
        <taxon>Bacteria</taxon>
        <taxon>Pseudomonadati</taxon>
        <taxon>Pseudomonadota</taxon>
        <taxon>Alphaproteobacteria</taxon>
        <taxon>Hyphomicrobiales</taxon>
        <taxon>Hyphomicrobiaceae</taxon>
        <taxon>Filomicrobium</taxon>
    </lineage>
</organism>